<dbReference type="PROSITE" id="PS50089">
    <property type="entry name" value="ZF_RING_2"/>
    <property type="match status" value="1"/>
</dbReference>
<dbReference type="Pfam" id="PF25600">
    <property type="entry name" value="TRIM_CC"/>
    <property type="match status" value="1"/>
</dbReference>
<dbReference type="SMART" id="SM00184">
    <property type="entry name" value="RING"/>
    <property type="match status" value="1"/>
</dbReference>
<proteinExistence type="predicted"/>
<sequence length="431" mass="48950">MTETMESLRCPICLEHLKEPVTTACGHSYCMDCIEGCWDQDEAKGVYRCPQCRQTFIPRPVLMKNIMLADLVENLKTGLQVSPSALHYAGPGDVACDVCTGRRFKAVKTCLGCLASYCDTHLQPHYQSEELKKHKLVDTSTQIQKQLGVKHEKSHYQQRIQERERKLIELKQTMTFIKHIVQTAVEDSEKIFAEMICSMARRRSEVKEMIRAQEKAELSRVEEHLGQLEQEIAELRRDDELEQLSHTEDHMSLLQTAQSLGDLVDPKAPCRSLVSFSLGFDDLKREVTELIKKMDHICQEELEKMSCSAKKQHSGKWWGFGLVMTLNMLTGDQGFGFRLVGGRETSEKILITDIVRHSAAHRDGRLKRGDELVAVDNVPVNQKTHEDVVALIGKAGQNGQVTLMVRRVQMDIKRVSCRPHRGVPANCPMQN</sequence>
<dbReference type="InterPro" id="IPR017907">
    <property type="entry name" value="Znf_RING_CS"/>
</dbReference>
<evidence type="ECO:0000259" key="6">
    <source>
        <dbReference type="PROSITE" id="PS50089"/>
    </source>
</evidence>
<dbReference type="Gene3D" id="2.30.42.10">
    <property type="match status" value="1"/>
</dbReference>
<dbReference type="SMART" id="SM00228">
    <property type="entry name" value="PDZ"/>
    <property type="match status" value="1"/>
</dbReference>
<dbReference type="SUPFAM" id="SSF57850">
    <property type="entry name" value="RING/U-box"/>
    <property type="match status" value="1"/>
</dbReference>
<dbReference type="PANTHER" id="PTHR25465">
    <property type="entry name" value="B-BOX DOMAIN CONTAINING"/>
    <property type="match status" value="1"/>
</dbReference>
<dbReference type="InterPro" id="IPR036034">
    <property type="entry name" value="PDZ_sf"/>
</dbReference>
<name>A0AAY5KI35_ESOLU</name>
<dbReference type="Gene3D" id="3.30.40.10">
    <property type="entry name" value="Zinc/RING finger domain, C3HC4 (zinc finger)"/>
    <property type="match status" value="1"/>
</dbReference>
<dbReference type="GO" id="GO:0008270">
    <property type="term" value="F:zinc ion binding"/>
    <property type="evidence" value="ECO:0007669"/>
    <property type="project" value="UniProtKB-KW"/>
</dbReference>
<dbReference type="InterPro" id="IPR013083">
    <property type="entry name" value="Znf_RING/FYVE/PHD"/>
</dbReference>
<keyword evidence="5" id="KW-0175">Coiled coil</keyword>
<dbReference type="Gene3D" id="4.10.830.40">
    <property type="match status" value="1"/>
</dbReference>
<dbReference type="PROSITE" id="PS50106">
    <property type="entry name" value="PDZ"/>
    <property type="match status" value="1"/>
</dbReference>
<keyword evidence="9" id="KW-1185">Reference proteome</keyword>
<evidence type="ECO:0000256" key="5">
    <source>
        <dbReference type="SAM" id="Coils"/>
    </source>
</evidence>
<evidence type="ECO:0000256" key="3">
    <source>
        <dbReference type="ARBA" id="ARBA00022833"/>
    </source>
</evidence>
<feature type="domain" description="RING-type" evidence="6">
    <location>
        <begin position="10"/>
        <end position="53"/>
    </location>
</feature>
<reference evidence="8" key="3">
    <citation type="submission" date="2025-09" db="UniProtKB">
        <authorList>
            <consortium name="Ensembl"/>
        </authorList>
    </citation>
    <scope>IDENTIFICATION</scope>
</reference>
<dbReference type="InterPro" id="IPR058030">
    <property type="entry name" value="TRIM8/14/16/25/29/45/65_CC"/>
</dbReference>
<dbReference type="Ensembl" id="ENSELUT00000108654.1">
    <property type="protein sequence ID" value="ENSELUP00000088401.1"/>
    <property type="gene ID" value="ENSELUG00000037392.1"/>
</dbReference>
<keyword evidence="1" id="KW-0479">Metal-binding</keyword>
<reference evidence="8 9" key="1">
    <citation type="submission" date="2020-02" db="EMBL/GenBank/DDBJ databases">
        <title>Esox lucius (northern pike) genome, fEsoLuc1, primary haplotype.</title>
        <authorList>
            <person name="Myers G."/>
            <person name="Karagic N."/>
            <person name="Meyer A."/>
            <person name="Pippel M."/>
            <person name="Reichard M."/>
            <person name="Winkler S."/>
            <person name="Tracey A."/>
            <person name="Sims Y."/>
            <person name="Howe K."/>
            <person name="Rhie A."/>
            <person name="Formenti G."/>
            <person name="Durbin R."/>
            <person name="Fedrigo O."/>
            <person name="Jarvis E.D."/>
        </authorList>
    </citation>
    <scope>NUCLEOTIDE SEQUENCE [LARGE SCALE GENOMIC DNA]</scope>
</reference>
<accession>A0AAY5KI35</accession>
<dbReference type="InterPro" id="IPR001841">
    <property type="entry name" value="Znf_RING"/>
</dbReference>
<evidence type="ECO:0000256" key="1">
    <source>
        <dbReference type="ARBA" id="ARBA00022723"/>
    </source>
</evidence>
<dbReference type="AlphaFoldDB" id="A0AAY5KI35"/>
<dbReference type="Proteomes" id="UP000265140">
    <property type="component" value="Chromosome 18"/>
</dbReference>
<dbReference type="GeneTree" id="ENSGT01150000286899"/>
<evidence type="ECO:0000256" key="4">
    <source>
        <dbReference type="PROSITE-ProRule" id="PRU00175"/>
    </source>
</evidence>
<organism evidence="8 9">
    <name type="scientific">Esox lucius</name>
    <name type="common">Northern pike</name>
    <dbReference type="NCBI Taxonomy" id="8010"/>
    <lineage>
        <taxon>Eukaryota</taxon>
        <taxon>Metazoa</taxon>
        <taxon>Chordata</taxon>
        <taxon>Craniata</taxon>
        <taxon>Vertebrata</taxon>
        <taxon>Euteleostomi</taxon>
        <taxon>Actinopterygii</taxon>
        <taxon>Neopterygii</taxon>
        <taxon>Teleostei</taxon>
        <taxon>Protacanthopterygii</taxon>
        <taxon>Esociformes</taxon>
        <taxon>Esocidae</taxon>
        <taxon>Esox</taxon>
    </lineage>
</organism>
<evidence type="ECO:0000259" key="7">
    <source>
        <dbReference type="PROSITE" id="PS50106"/>
    </source>
</evidence>
<dbReference type="Pfam" id="PF00595">
    <property type="entry name" value="PDZ"/>
    <property type="match status" value="1"/>
</dbReference>
<gene>
    <name evidence="8" type="primary">TRAIP</name>
</gene>
<dbReference type="InterPro" id="IPR001478">
    <property type="entry name" value="PDZ"/>
</dbReference>
<reference evidence="8" key="2">
    <citation type="submission" date="2025-08" db="UniProtKB">
        <authorList>
            <consortium name="Ensembl"/>
        </authorList>
    </citation>
    <scope>IDENTIFICATION</scope>
</reference>
<keyword evidence="3" id="KW-0862">Zinc</keyword>
<evidence type="ECO:0000313" key="9">
    <source>
        <dbReference type="Proteomes" id="UP000265140"/>
    </source>
</evidence>
<evidence type="ECO:0000313" key="8">
    <source>
        <dbReference type="Ensembl" id="ENSELUP00000088401.1"/>
    </source>
</evidence>
<dbReference type="SUPFAM" id="SSF50156">
    <property type="entry name" value="PDZ domain-like"/>
    <property type="match status" value="1"/>
</dbReference>
<dbReference type="InterPro" id="IPR051051">
    <property type="entry name" value="E3_ubiq-ligase_TRIM/RNF"/>
</dbReference>
<evidence type="ECO:0000256" key="2">
    <source>
        <dbReference type="ARBA" id="ARBA00022771"/>
    </source>
</evidence>
<dbReference type="PROSITE" id="PS00518">
    <property type="entry name" value="ZF_RING_1"/>
    <property type="match status" value="1"/>
</dbReference>
<feature type="domain" description="PDZ" evidence="7">
    <location>
        <begin position="325"/>
        <end position="407"/>
    </location>
</feature>
<feature type="coiled-coil region" evidence="5">
    <location>
        <begin position="211"/>
        <end position="238"/>
    </location>
</feature>
<dbReference type="PANTHER" id="PTHR25465:SF5">
    <property type="entry name" value="E3 UBIQUITIN_ISG15 LIGASE TRIM25-RELATED"/>
    <property type="match status" value="1"/>
</dbReference>
<dbReference type="Pfam" id="PF15227">
    <property type="entry name" value="zf-C3HC4_4"/>
    <property type="match status" value="1"/>
</dbReference>
<protein>
    <submittedName>
        <fullName evidence="8">Uncharacterized protein</fullName>
    </submittedName>
</protein>
<keyword evidence="2 4" id="KW-0863">Zinc-finger</keyword>
<dbReference type="CDD" id="cd19802">
    <property type="entry name" value="Bbox1_TRIM8-like"/>
    <property type="match status" value="1"/>
</dbReference>